<reference evidence="2" key="1">
    <citation type="journal article" date="2016" name="Nat. Genet.">
        <title>The genome sequences of Arachis duranensis and Arachis ipaensis, the diploid ancestors of cultivated peanut.</title>
        <authorList>
            <person name="Bertioli D.J."/>
            <person name="Cannon S.B."/>
            <person name="Froenicke L."/>
            <person name="Huang G."/>
            <person name="Farmer A.D."/>
            <person name="Cannon E.K."/>
            <person name="Liu X."/>
            <person name="Gao D."/>
            <person name="Clevenger J."/>
            <person name="Dash S."/>
            <person name="Ren L."/>
            <person name="Moretzsohn M.C."/>
            <person name="Shirasawa K."/>
            <person name="Huang W."/>
            <person name="Vidigal B."/>
            <person name="Abernathy B."/>
            <person name="Chu Y."/>
            <person name="Niederhuth C.E."/>
            <person name="Umale P."/>
            <person name="Araujo A.C."/>
            <person name="Kozik A."/>
            <person name="Kim K.D."/>
            <person name="Burow M.D."/>
            <person name="Varshney R.K."/>
            <person name="Wang X."/>
            <person name="Zhang X."/>
            <person name="Barkley N."/>
            <person name="Guimaraes P.M."/>
            <person name="Isobe S."/>
            <person name="Guo B."/>
            <person name="Liao B."/>
            <person name="Stalker H.T."/>
            <person name="Schmitz R.J."/>
            <person name="Scheffler B.E."/>
            <person name="Leal-Bertioli S.C."/>
            <person name="Xun X."/>
            <person name="Jackson S.A."/>
            <person name="Michelmore R."/>
            <person name="Ozias-Akins P."/>
        </authorList>
    </citation>
    <scope>NUCLEOTIDE SEQUENCE [LARGE SCALE GENOMIC DNA]</scope>
    <source>
        <strain evidence="2">cv. V14167</strain>
    </source>
</reference>
<organism evidence="2 3">
    <name type="scientific">Arachis duranensis</name>
    <name type="common">Wild peanut</name>
    <dbReference type="NCBI Taxonomy" id="130453"/>
    <lineage>
        <taxon>Eukaryota</taxon>
        <taxon>Viridiplantae</taxon>
        <taxon>Streptophyta</taxon>
        <taxon>Embryophyta</taxon>
        <taxon>Tracheophyta</taxon>
        <taxon>Spermatophyta</taxon>
        <taxon>Magnoliopsida</taxon>
        <taxon>eudicotyledons</taxon>
        <taxon>Gunneridae</taxon>
        <taxon>Pentapetalae</taxon>
        <taxon>rosids</taxon>
        <taxon>fabids</taxon>
        <taxon>Fabales</taxon>
        <taxon>Fabaceae</taxon>
        <taxon>Papilionoideae</taxon>
        <taxon>50 kb inversion clade</taxon>
        <taxon>dalbergioids sensu lato</taxon>
        <taxon>Dalbergieae</taxon>
        <taxon>Pterocarpus clade</taxon>
        <taxon>Arachis</taxon>
    </lineage>
</organism>
<proteinExistence type="predicted"/>
<evidence type="ECO:0000256" key="1">
    <source>
        <dbReference type="SAM" id="Phobius"/>
    </source>
</evidence>
<name>A0A9C6TGV9_ARADU</name>
<dbReference type="Proteomes" id="UP000515211">
    <property type="component" value="Chromosome 1"/>
</dbReference>
<keyword evidence="1" id="KW-1133">Transmembrane helix</keyword>
<sequence>MAALRLHLRLVVGHRHPVAVLSELPHNSCFASQFSLALSLSQIGSLLLSSLPTLSSCRSIPTIHCLHTLFYMLMILLYSHWFFIFKLLELGIASGRDRTQGGNAENIAQAVVIIEAEHEANLSDWQMSENTQVNLEETEIEYEVDSQCCSCKFFIYQKKNKRKRGSKSEEVLDIIAESIRDMKGAYQERTAVLVDMVSCFKHAKERAERKMKLMALLRDAPGFGVEDRMKAALSIARNNNLIDIVFQLQPEELLSLLKILI</sequence>
<dbReference type="RefSeq" id="XP_052113901.1">
    <property type="nucleotide sequence ID" value="XM_052257941.1"/>
</dbReference>
<keyword evidence="1" id="KW-0812">Transmembrane</keyword>
<feature type="transmembrane region" description="Helical" evidence="1">
    <location>
        <begin position="69"/>
        <end position="88"/>
    </location>
</feature>
<gene>
    <name evidence="3" type="primary">LOC107468237</name>
</gene>
<dbReference type="GeneID" id="107468237"/>
<dbReference type="AlphaFoldDB" id="A0A9C6TGV9"/>
<evidence type="ECO:0000313" key="2">
    <source>
        <dbReference type="Proteomes" id="UP000515211"/>
    </source>
</evidence>
<keyword evidence="1" id="KW-0472">Membrane</keyword>
<accession>A0A9C6TGV9</accession>
<reference evidence="3" key="2">
    <citation type="submission" date="2025-08" db="UniProtKB">
        <authorList>
            <consortium name="RefSeq"/>
        </authorList>
    </citation>
    <scope>IDENTIFICATION</scope>
    <source>
        <tissue evidence="3">Whole plant</tissue>
    </source>
</reference>
<dbReference type="KEGG" id="adu:107468237"/>
<evidence type="ECO:0000313" key="3">
    <source>
        <dbReference type="RefSeq" id="XP_052113901.1"/>
    </source>
</evidence>
<keyword evidence="2" id="KW-1185">Reference proteome</keyword>
<protein>
    <submittedName>
        <fullName evidence="3">Uncharacterized protein LOC107468237</fullName>
    </submittedName>
</protein>